<organism evidence="1 2">
    <name type="scientific">Paenibacillus albicereus</name>
    <dbReference type="NCBI Taxonomy" id="2726185"/>
    <lineage>
        <taxon>Bacteria</taxon>
        <taxon>Bacillati</taxon>
        <taxon>Bacillota</taxon>
        <taxon>Bacilli</taxon>
        <taxon>Bacillales</taxon>
        <taxon>Paenibacillaceae</taxon>
        <taxon>Paenibacillus</taxon>
    </lineage>
</organism>
<sequence length="267" mass="28865">MAEIVATGSSSGLAQSVAVAVTILTAGGSALGQAFASGGAVRIIRSPVLLAAASSAVMAAGIRQLAAAGTARGKSDLSAPSAARYTIMSGTARGSGGAEAFVTDRDIAEAIRSYVPDFLQRSALFTDIQSTQAVELIRLFSMLEGYRRELLDEPQSSQPPMTLGAYTNMVNSFYKSKVLPLLNDYLVRATIYEVRGIPQEINEMRQTADKALPAHLEYEFEPTYLPWDEIEEVALTWNQAEQIPTWDQLETTFLIPVEEVLRRNGIE</sequence>
<proteinExistence type="predicted"/>
<dbReference type="KEGG" id="palr:HGI30_15195"/>
<dbReference type="RefSeq" id="WP_168908330.1">
    <property type="nucleotide sequence ID" value="NZ_CP051428.1"/>
</dbReference>
<gene>
    <name evidence="1" type="ORF">HGI30_15195</name>
</gene>
<dbReference type="EMBL" id="CP051428">
    <property type="protein sequence ID" value="QJC52778.1"/>
    <property type="molecule type" value="Genomic_DNA"/>
</dbReference>
<evidence type="ECO:0000313" key="1">
    <source>
        <dbReference type="EMBL" id="QJC52778.1"/>
    </source>
</evidence>
<accession>A0A6H2H098</accession>
<evidence type="ECO:0000313" key="2">
    <source>
        <dbReference type="Proteomes" id="UP000502136"/>
    </source>
</evidence>
<keyword evidence="2" id="KW-1185">Reference proteome</keyword>
<reference evidence="1 2" key="1">
    <citation type="submission" date="2020-04" db="EMBL/GenBank/DDBJ databases">
        <title>Novel Paenibacillus strain UniB2 isolated from commercial digestive syrup.</title>
        <authorList>
            <person name="Thorat V."/>
            <person name="Kirdat K."/>
            <person name="Tiwarekar B."/>
            <person name="Yadav A."/>
        </authorList>
    </citation>
    <scope>NUCLEOTIDE SEQUENCE [LARGE SCALE GENOMIC DNA]</scope>
    <source>
        <strain evidence="1 2">UniB2</strain>
    </source>
</reference>
<dbReference type="AlphaFoldDB" id="A0A6H2H098"/>
<protein>
    <submittedName>
        <fullName evidence="1">Uncharacterized protein</fullName>
    </submittedName>
</protein>
<dbReference type="Proteomes" id="UP000502136">
    <property type="component" value="Chromosome"/>
</dbReference>
<name>A0A6H2H098_9BACL</name>